<sequence length="681" mass="72592">MTKTQTLFLCTCDNSQKIDAKAIGKALDLDTSPKIYEQLCRSQIEALNSTAAAGQQATICCTQEIPVLLEAWAEASGDDTAPHFVNIRENAGWSEDGPKSSAKMAALIGEAQVNVSGSTNVTLHSDGRTLILGNDDTAIEAAKRLAQHLDVTVLLTRADEILPPAIGNVPVLLGKITTASGYLGKFAVNVDGLRTLDPSSRGSAQFGSVAKGPTCLDADILIDLRGTPALFPAPEKRDGYLYAEPGNPAAVERALFDALNLLGEFEKPHYVLHTATQCAHSRNSIVACTRCLDACPTSAIQPAGDHVTIDPYICAGCGECSAVCPTGANSYQYPSVKGVMARARALLSTFQKGGGSAPVLLITNPTDGVETIAMMARYGRGLPARVLPFTLNTITSVGLDTLLSLIAYGASRIVLLANPAQASELSVLHQQIEYANAILHALGYGKDRITVLEEADPSMVENILWSLPKDPATPANYFTCAGEKRETLSQALIHLHAAAPTPQDRVSLPVGAPFGEVIVDGHACTLCLACTSACPTGALKSNPERPELRFREAACVQCGLCLKTCPEKAITLSPSIDFTGKARNLTTLKSEQPFECIRCGKPFGTKASIERMAEKLKNHSMFSGPGGMDRLRMCEDCRVFAMADARPDPFTSGTRPITRTTDDYLREREAATSKNDPEKLN</sequence>
<feature type="domain" description="4Fe-4S ferredoxin-type" evidence="6">
    <location>
        <begin position="546"/>
        <end position="575"/>
    </location>
</feature>
<comment type="caution">
    <text evidence="7">The sequence shown here is derived from an EMBL/GenBank/DDBJ whole genome shotgun (WGS) entry which is preliminary data.</text>
</comment>
<dbReference type="InterPro" id="IPR017900">
    <property type="entry name" value="4Fe4S_Fe_S_CS"/>
</dbReference>
<dbReference type="PANTHER" id="PTHR43687:SF4">
    <property type="entry name" value="BLR5484 PROTEIN"/>
    <property type="match status" value="1"/>
</dbReference>
<dbReference type="EMBL" id="MCGG01000022">
    <property type="protein sequence ID" value="OEJ67352.1"/>
    <property type="molecule type" value="Genomic_DNA"/>
</dbReference>
<evidence type="ECO:0000256" key="5">
    <source>
        <dbReference type="SAM" id="MobiDB-lite"/>
    </source>
</evidence>
<proteinExistence type="predicted"/>
<evidence type="ECO:0000256" key="4">
    <source>
        <dbReference type="ARBA" id="ARBA00023014"/>
    </source>
</evidence>
<feature type="domain" description="4Fe-4S ferredoxin-type" evidence="6">
    <location>
        <begin position="305"/>
        <end position="334"/>
    </location>
</feature>
<dbReference type="Pfam" id="PF12838">
    <property type="entry name" value="Fer4_7"/>
    <property type="match status" value="1"/>
</dbReference>
<dbReference type="PROSITE" id="PS51379">
    <property type="entry name" value="4FE4S_FER_2"/>
    <property type="match status" value="3"/>
</dbReference>
<reference evidence="8" key="1">
    <citation type="submission" date="2016-07" db="EMBL/GenBank/DDBJ databases">
        <authorList>
            <person name="Florea S."/>
            <person name="Webb J.S."/>
            <person name="Jaromczyk J."/>
            <person name="Schardl C.L."/>
        </authorList>
    </citation>
    <scope>NUCLEOTIDE SEQUENCE [LARGE SCALE GENOMIC DNA]</scope>
    <source>
        <strain evidence="8">MV-1</strain>
    </source>
</reference>
<dbReference type="Gene3D" id="3.30.70.20">
    <property type="match status" value="2"/>
</dbReference>
<evidence type="ECO:0000256" key="3">
    <source>
        <dbReference type="ARBA" id="ARBA00023004"/>
    </source>
</evidence>
<dbReference type="RefSeq" id="WP_069957813.1">
    <property type="nucleotide sequence ID" value="NZ_MCGG01000022.1"/>
</dbReference>
<dbReference type="Pfam" id="PF13187">
    <property type="entry name" value="Fer4_9"/>
    <property type="match status" value="1"/>
</dbReference>
<evidence type="ECO:0000256" key="1">
    <source>
        <dbReference type="ARBA" id="ARBA00022485"/>
    </source>
</evidence>
<dbReference type="InterPro" id="IPR050572">
    <property type="entry name" value="Fe-S_Ferredoxin"/>
</dbReference>
<keyword evidence="2" id="KW-0479">Metal-binding</keyword>
<feature type="domain" description="4Fe-4S ferredoxin-type" evidence="6">
    <location>
        <begin position="515"/>
        <end position="544"/>
    </location>
</feature>
<dbReference type="PANTHER" id="PTHR43687">
    <property type="entry name" value="ADENYLYLSULFATE REDUCTASE, BETA SUBUNIT"/>
    <property type="match status" value="1"/>
</dbReference>
<dbReference type="OrthoDB" id="9800445at2"/>
<evidence type="ECO:0000256" key="2">
    <source>
        <dbReference type="ARBA" id="ARBA00022723"/>
    </source>
</evidence>
<evidence type="ECO:0000313" key="8">
    <source>
        <dbReference type="Proteomes" id="UP000095347"/>
    </source>
</evidence>
<dbReference type="PROSITE" id="PS00198">
    <property type="entry name" value="4FE4S_FER_1"/>
    <property type="match status" value="2"/>
</dbReference>
<keyword evidence="4" id="KW-0411">Iron-sulfur</keyword>
<protein>
    <recommendedName>
        <fullName evidence="6">4Fe-4S ferredoxin-type domain-containing protein</fullName>
    </recommendedName>
</protein>
<dbReference type="GO" id="GO:0046872">
    <property type="term" value="F:metal ion binding"/>
    <property type="evidence" value="ECO:0007669"/>
    <property type="project" value="UniProtKB-KW"/>
</dbReference>
<gene>
    <name evidence="7" type="ORF">BEN30_09460</name>
</gene>
<dbReference type="GO" id="GO:0051539">
    <property type="term" value="F:4 iron, 4 sulfur cluster binding"/>
    <property type="evidence" value="ECO:0007669"/>
    <property type="project" value="UniProtKB-KW"/>
</dbReference>
<evidence type="ECO:0000313" key="7">
    <source>
        <dbReference type="EMBL" id="OEJ67352.1"/>
    </source>
</evidence>
<accession>A0A1E5Q7Y5</accession>
<feature type="compositionally biased region" description="Basic and acidic residues" evidence="5">
    <location>
        <begin position="660"/>
        <end position="681"/>
    </location>
</feature>
<keyword evidence="3" id="KW-0408">Iron</keyword>
<dbReference type="SUPFAM" id="SSF54862">
    <property type="entry name" value="4Fe-4S ferredoxins"/>
    <property type="match status" value="1"/>
</dbReference>
<name>A0A1E5Q7Y5_9PROT</name>
<dbReference type="InterPro" id="IPR017896">
    <property type="entry name" value="4Fe4S_Fe-S-bd"/>
</dbReference>
<feature type="region of interest" description="Disordered" evidence="5">
    <location>
        <begin position="648"/>
        <end position="681"/>
    </location>
</feature>
<organism evidence="7 8">
    <name type="scientific">Magnetovibrio blakemorei</name>
    <dbReference type="NCBI Taxonomy" id="28181"/>
    <lineage>
        <taxon>Bacteria</taxon>
        <taxon>Pseudomonadati</taxon>
        <taxon>Pseudomonadota</taxon>
        <taxon>Alphaproteobacteria</taxon>
        <taxon>Rhodospirillales</taxon>
        <taxon>Magnetovibrionaceae</taxon>
        <taxon>Magnetovibrio</taxon>
    </lineage>
</organism>
<dbReference type="AlphaFoldDB" id="A0A1E5Q7Y5"/>
<dbReference type="Proteomes" id="UP000095347">
    <property type="component" value="Unassembled WGS sequence"/>
</dbReference>
<dbReference type="STRING" id="28181.BEN30_09460"/>
<evidence type="ECO:0000259" key="6">
    <source>
        <dbReference type="PROSITE" id="PS51379"/>
    </source>
</evidence>
<keyword evidence="8" id="KW-1185">Reference proteome</keyword>
<keyword evidence="1" id="KW-0004">4Fe-4S</keyword>